<evidence type="ECO:0000256" key="1">
    <source>
        <dbReference type="SAM" id="Coils"/>
    </source>
</evidence>
<dbReference type="RefSeq" id="WP_257725971.1">
    <property type="nucleotide sequence ID" value="NZ_JANLFC010000079.1"/>
</dbReference>
<proteinExistence type="predicted"/>
<reference evidence="2" key="1">
    <citation type="submission" date="2022-08" db="EMBL/GenBank/DDBJ databases">
        <title>A global survey of hypervirulent Aeromonas hydrophila identified this emerging pathogen in farmed fish in the lower Mekong River basin.</title>
        <authorList>
            <person name="Xu T."/>
            <person name="Rasmussen-Ivey C.R."/>
            <person name="Moen F.S."/>
            <person name="Fernandez Bravo A."/>
            <person name="Lamy B."/>
            <person name="Beaz-Hidalgo R."/>
            <person name="Khan C.D."/>
            <person name="Castro Escarpulli G."/>
            <person name="Yasin I.S.M."/>
            <person name="Figueras M.J."/>
            <person name="Azzam Sayuti M."/>
            <person name="Karim M.M."/>
            <person name="Alam K.M."/>
            <person name="Le T.T.T."/>
            <person name="Thao N.H.P."/>
            <person name="Addo S."/>
            <person name="Duodu S."/>
            <person name="Ali S."/>
            <person name="Mey S."/>
            <person name="Somony T."/>
            <person name="Liles M.R."/>
        </authorList>
    </citation>
    <scope>NUCLEOTIDE SEQUENCE</scope>
    <source>
        <strain evidence="2">0.14</strain>
    </source>
</reference>
<dbReference type="AlphaFoldDB" id="A0AAW5MMI0"/>
<sequence length="177" mass="19084">MKMPLFDSAAPLTDLIRVAATLGMDIVQDDGLFIVYRDGSFSTSCASAEVLLEIVNFRISQSNDRDDAISEREAQEAQAALAEQLVRNERAAVIARATAGFTPAAVLDQFGGVIGAVLAAPADRVVTLVDGVTEDATLNARERKLSRSKANLAKAKTQPQLLLHVLNDRVVYELDEQ</sequence>
<evidence type="ECO:0000313" key="3">
    <source>
        <dbReference type="Proteomes" id="UP001204061"/>
    </source>
</evidence>
<dbReference type="Proteomes" id="UP001204061">
    <property type="component" value="Unassembled WGS sequence"/>
</dbReference>
<feature type="coiled-coil region" evidence="1">
    <location>
        <begin position="65"/>
        <end position="92"/>
    </location>
</feature>
<dbReference type="EMBL" id="JANLFC010000079">
    <property type="protein sequence ID" value="MCR4450731.1"/>
    <property type="molecule type" value="Genomic_DNA"/>
</dbReference>
<accession>A0AAW5MMI0</accession>
<protein>
    <submittedName>
        <fullName evidence="2">Uncharacterized protein</fullName>
    </submittedName>
</protein>
<keyword evidence="1" id="KW-0175">Coiled coil</keyword>
<organism evidence="2 3">
    <name type="scientific">Aeromonas veronii</name>
    <dbReference type="NCBI Taxonomy" id="654"/>
    <lineage>
        <taxon>Bacteria</taxon>
        <taxon>Pseudomonadati</taxon>
        <taxon>Pseudomonadota</taxon>
        <taxon>Gammaproteobacteria</taxon>
        <taxon>Aeromonadales</taxon>
        <taxon>Aeromonadaceae</taxon>
        <taxon>Aeromonas</taxon>
    </lineage>
</organism>
<comment type="caution">
    <text evidence="2">The sequence shown here is derived from an EMBL/GenBank/DDBJ whole genome shotgun (WGS) entry which is preliminary data.</text>
</comment>
<name>A0AAW5MMI0_AERVE</name>
<evidence type="ECO:0000313" key="2">
    <source>
        <dbReference type="EMBL" id="MCR4450731.1"/>
    </source>
</evidence>
<gene>
    <name evidence="2" type="ORF">NS965_20310</name>
</gene>